<dbReference type="InterPro" id="IPR013783">
    <property type="entry name" value="Ig-like_fold"/>
</dbReference>
<proteinExistence type="predicted"/>
<dbReference type="Gene3D" id="2.60.40.10">
    <property type="entry name" value="Immunoglobulins"/>
    <property type="match status" value="4"/>
</dbReference>
<dbReference type="PANTHER" id="PTHR13771:SF9">
    <property type="entry name" value="INTERCELLULAR ADHESION MOLECULE 5"/>
    <property type="match status" value="1"/>
</dbReference>
<name>A0AAD3N2N1_LATJO</name>
<dbReference type="SMART" id="SM00408">
    <property type="entry name" value="IGc2"/>
    <property type="match status" value="1"/>
</dbReference>
<evidence type="ECO:0000256" key="1">
    <source>
        <dbReference type="SAM" id="MobiDB-lite"/>
    </source>
</evidence>
<evidence type="ECO:0000259" key="2">
    <source>
        <dbReference type="PROSITE" id="PS50835"/>
    </source>
</evidence>
<dbReference type="CDD" id="cd00096">
    <property type="entry name" value="Ig"/>
    <property type="match status" value="1"/>
</dbReference>
<evidence type="ECO:0000313" key="4">
    <source>
        <dbReference type="Proteomes" id="UP001279410"/>
    </source>
</evidence>
<dbReference type="InterPro" id="IPR036179">
    <property type="entry name" value="Ig-like_dom_sf"/>
</dbReference>
<dbReference type="EMBL" id="BRZM01000064">
    <property type="protein sequence ID" value="GLD63935.1"/>
    <property type="molecule type" value="Genomic_DNA"/>
</dbReference>
<sequence>FRGSILCYQQHECKYDNLKTCRHWFGVNLNQTATTNDLCCTSLPVTVHKPPDNRTRQHWVNYSPTTQKKPVTEIFTLNINTRKEDDGVQYWCEAKLELGPEGPQPLPVVTSEKFSATVNSTASGTTPSTSSTPIPSFKPPDSVSATFTGITSGPLLEMVNTLCSVKYCALLLLKTSCLTFYRGQTALGQLQSSNTEKKPVTEIFTLNINTSKEDNGVQFWCEAKLELGPEGPQPPLVLSSQSIPATVLYKPHLQVPPHPDRITITEGSPLQLNCTAVGNPSPSYTWMLLPPSLPPFNSSVLTIKSVASEHGGQYTCESLRQITSINRNHSGPVVGVISTLTVEVHNVALVKTSAVTTEDEPALGQLQSGNFSRDTSDWDARRNINASKEIRVIPKADGHIVWRLCGDKQRDVERQTSLGQLQSNNTEKKPVTEIFTLNINSSKEDDGVQYWCERKLELGPEGPQPPPVVTSEKISAIVNSTPAPGTTPSTSSAPTSRFSMCFMLLLFSLV</sequence>
<comment type="caution">
    <text evidence="3">The sequence shown here is derived from an EMBL/GenBank/DDBJ whole genome shotgun (WGS) entry which is preliminary data.</text>
</comment>
<dbReference type="InterPro" id="IPR003599">
    <property type="entry name" value="Ig_sub"/>
</dbReference>
<accession>A0AAD3N2N1</accession>
<dbReference type="PROSITE" id="PS50835">
    <property type="entry name" value="IG_LIKE"/>
    <property type="match status" value="1"/>
</dbReference>
<organism evidence="3 4">
    <name type="scientific">Lates japonicus</name>
    <name type="common">Japanese lates</name>
    <dbReference type="NCBI Taxonomy" id="270547"/>
    <lineage>
        <taxon>Eukaryota</taxon>
        <taxon>Metazoa</taxon>
        <taxon>Chordata</taxon>
        <taxon>Craniata</taxon>
        <taxon>Vertebrata</taxon>
        <taxon>Euteleostomi</taxon>
        <taxon>Actinopterygii</taxon>
        <taxon>Neopterygii</taxon>
        <taxon>Teleostei</taxon>
        <taxon>Neoteleostei</taxon>
        <taxon>Acanthomorphata</taxon>
        <taxon>Carangaria</taxon>
        <taxon>Carangaria incertae sedis</taxon>
        <taxon>Centropomidae</taxon>
        <taxon>Lates</taxon>
    </lineage>
</organism>
<dbReference type="InterPro" id="IPR003598">
    <property type="entry name" value="Ig_sub2"/>
</dbReference>
<feature type="domain" description="Ig-like" evidence="2">
    <location>
        <begin position="251"/>
        <end position="326"/>
    </location>
</feature>
<dbReference type="PANTHER" id="PTHR13771">
    <property type="entry name" value="INTERCELLULAR ADHESION MOLECULE"/>
    <property type="match status" value="1"/>
</dbReference>
<dbReference type="InterPro" id="IPR007110">
    <property type="entry name" value="Ig-like_dom"/>
</dbReference>
<reference evidence="3" key="1">
    <citation type="submission" date="2022-08" db="EMBL/GenBank/DDBJ databases">
        <title>Genome sequencing of akame (Lates japonicus).</title>
        <authorList>
            <person name="Hashiguchi Y."/>
            <person name="Takahashi H."/>
        </authorList>
    </citation>
    <scope>NUCLEOTIDE SEQUENCE</scope>
    <source>
        <strain evidence="3">Kochi</strain>
    </source>
</reference>
<gene>
    <name evidence="3" type="ORF">AKAME5_001550700</name>
</gene>
<dbReference type="InterPro" id="IPR047012">
    <property type="entry name" value="ICAM_VCAM"/>
</dbReference>
<dbReference type="SMART" id="SM00409">
    <property type="entry name" value="IG"/>
    <property type="match status" value="2"/>
</dbReference>
<dbReference type="Proteomes" id="UP001279410">
    <property type="component" value="Unassembled WGS sequence"/>
</dbReference>
<feature type="region of interest" description="Disordered" evidence="1">
    <location>
        <begin position="117"/>
        <end position="138"/>
    </location>
</feature>
<dbReference type="GO" id="GO:0005178">
    <property type="term" value="F:integrin binding"/>
    <property type="evidence" value="ECO:0007669"/>
    <property type="project" value="InterPro"/>
</dbReference>
<feature type="non-terminal residue" evidence="3">
    <location>
        <position position="510"/>
    </location>
</feature>
<keyword evidence="4" id="KW-1185">Reference proteome</keyword>
<dbReference type="GO" id="GO:0007155">
    <property type="term" value="P:cell adhesion"/>
    <property type="evidence" value="ECO:0007669"/>
    <property type="project" value="InterPro"/>
</dbReference>
<dbReference type="Pfam" id="PF13927">
    <property type="entry name" value="Ig_3"/>
    <property type="match status" value="1"/>
</dbReference>
<evidence type="ECO:0000313" key="3">
    <source>
        <dbReference type="EMBL" id="GLD63935.1"/>
    </source>
</evidence>
<dbReference type="SUPFAM" id="SSF48726">
    <property type="entry name" value="Immunoglobulin"/>
    <property type="match status" value="1"/>
</dbReference>
<protein>
    <submittedName>
        <fullName evidence="3">Vascular cell adhesion protein 1-like protein</fullName>
    </submittedName>
</protein>
<feature type="compositionally biased region" description="Low complexity" evidence="1">
    <location>
        <begin position="120"/>
        <end position="135"/>
    </location>
</feature>
<dbReference type="AlphaFoldDB" id="A0AAD3N2N1"/>